<keyword evidence="1" id="KW-0346">Stress response</keyword>
<organism evidence="1 2">
    <name type="scientific">Actinidia rufa</name>
    <dbReference type="NCBI Taxonomy" id="165716"/>
    <lineage>
        <taxon>Eukaryota</taxon>
        <taxon>Viridiplantae</taxon>
        <taxon>Streptophyta</taxon>
        <taxon>Embryophyta</taxon>
        <taxon>Tracheophyta</taxon>
        <taxon>Spermatophyta</taxon>
        <taxon>Magnoliopsida</taxon>
        <taxon>eudicotyledons</taxon>
        <taxon>Gunneridae</taxon>
        <taxon>Pentapetalae</taxon>
        <taxon>asterids</taxon>
        <taxon>Ericales</taxon>
        <taxon>Actinidiaceae</taxon>
        <taxon>Actinidia</taxon>
    </lineage>
</organism>
<dbReference type="Proteomes" id="UP000585474">
    <property type="component" value="Unassembled WGS sequence"/>
</dbReference>
<comment type="caution">
    <text evidence="1">The sequence shown here is derived from an EMBL/GenBank/DDBJ whole genome shotgun (WGS) entry which is preliminary data.</text>
</comment>
<evidence type="ECO:0000313" key="1">
    <source>
        <dbReference type="EMBL" id="GFY99514.1"/>
    </source>
</evidence>
<sequence>MALQLQNHISLRCQSRFQGPIGSRLARGRNYAAKDVKFGVEARSLMLKSLPMLPK</sequence>
<gene>
    <name evidence="1" type="ORF">Acr_13g0009140</name>
</gene>
<accession>A0A7J0FLE0</accession>
<protein>
    <submittedName>
        <fullName evidence="1">Heat shock protein 60</fullName>
    </submittedName>
</protein>
<dbReference type="OrthoDB" id="1748774at2759"/>
<dbReference type="AlphaFoldDB" id="A0A7J0FLE0"/>
<proteinExistence type="predicted"/>
<evidence type="ECO:0000313" key="2">
    <source>
        <dbReference type="Proteomes" id="UP000585474"/>
    </source>
</evidence>
<reference evidence="1 2" key="1">
    <citation type="submission" date="2019-07" db="EMBL/GenBank/DDBJ databases">
        <title>De Novo Assembly of kiwifruit Actinidia rufa.</title>
        <authorList>
            <person name="Sugita-Konishi S."/>
            <person name="Sato K."/>
            <person name="Mori E."/>
            <person name="Abe Y."/>
            <person name="Kisaki G."/>
            <person name="Hamano K."/>
            <person name="Suezawa K."/>
            <person name="Otani M."/>
            <person name="Fukuda T."/>
            <person name="Manabe T."/>
            <person name="Gomi K."/>
            <person name="Tabuchi M."/>
            <person name="Akimitsu K."/>
            <person name="Kataoka I."/>
        </authorList>
    </citation>
    <scope>NUCLEOTIDE SEQUENCE [LARGE SCALE GENOMIC DNA]</scope>
    <source>
        <strain evidence="2">cv. Fuchu</strain>
    </source>
</reference>
<name>A0A7J0FLE0_9ERIC</name>
<dbReference type="EMBL" id="BJWL01000013">
    <property type="protein sequence ID" value="GFY99514.1"/>
    <property type="molecule type" value="Genomic_DNA"/>
</dbReference>
<keyword evidence="2" id="KW-1185">Reference proteome</keyword>